<evidence type="ECO:0000313" key="2">
    <source>
        <dbReference type="Proteomes" id="UP000314294"/>
    </source>
</evidence>
<name>A0A4Z2IWW4_9TELE</name>
<organism evidence="1 2">
    <name type="scientific">Liparis tanakae</name>
    <name type="common">Tanaka's snailfish</name>
    <dbReference type="NCBI Taxonomy" id="230148"/>
    <lineage>
        <taxon>Eukaryota</taxon>
        <taxon>Metazoa</taxon>
        <taxon>Chordata</taxon>
        <taxon>Craniata</taxon>
        <taxon>Vertebrata</taxon>
        <taxon>Euteleostomi</taxon>
        <taxon>Actinopterygii</taxon>
        <taxon>Neopterygii</taxon>
        <taxon>Teleostei</taxon>
        <taxon>Neoteleostei</taxon>
        <taxon>Acanthomorphata</taxon>
        <taxon>Eupercaria</taxon>
        <taxon>Perciformes</taxon>
        <taxon>Cottioidei</taxon>
        <taxon>Cottales</taxon>
        <taxon>Liparidae</taxon>
        <taxon>Liparis</taxon>
    </lineage>
</organism>
<comment type="caution">
    <text evidence="1">The sequence shown here is derived from an EMBL/GenBank/DDBJ whole genome shotgun (WGS) entry which is preliminary data.</text>
</comment>
<sequence length="207" mass="22271">MPFCGPLGITEAACDASFADVRASIFSPGQSSGLLAPGDLRGEALTWLYGLPLPALLSAIEGEETWEECGEAGHPQHLSLLELPLGDHGLDVLDLLVWGKIAELRILSNNSLDVYWAPCGWGVMLPADGDEPICGLCLLPLLCNLLLLNVGQICNILLMLLLRGEHALGQNVLLLWSQLGLRTPEARVTRRSNHALLAHHKLGPLLL</sequence>
<proteinExistence type="predicted"/>
<dbReference type="AlphaFoldDB" id="A0A4Z2IWW4"/>
<dbReference type="EMBL" id="SRLO01000039">
    <property type="protein sequence ID" value="TNN82460.1"/>
    <property type="molecule type" value="Genomic_DNA"/>
</dbReference>
<accession>A0A4Z2IWW4</accession>
<evidence type="ECO:0000313" key="1">
    <source>
        <dbReference type="EMBL" id="TNN82460.1"/>
    </source>
</evidence>
<gene>
    <name evidence="1" type="ORF">EYF80_007295</name>
</gene>
<keyword evidence="2" id="KW-1185">Reference proteome</keyword>
<protein>
    <submittedName>
        <fullName evidence="1">Uncharacterized protein</fullName>
    </submittedName>
</protein>
<reference evidence="1 2" key="1">
    <citation type="submission" date="2019-03" db="EMBL/GenBank/DDBJ databases">
        <title>First draft genome of Liparis tanakae, snailfish: a comprehensive survey of snailfish specific genes.</title>
        <authorList>
            <person name="Kim W."/>
            <person name="Song I."/>
            <person name="Jeong J.-H."/>
            <person name="Kim D."/>
            <person name="Kim S."/>
            <person name="Ryu S."/>
            <person name="Song J.Y."/>
            <person name="Lee S.K."/>
        </authorList>
    </citation>
    <scope>NUCLEOTIDE SEQUENCE [LARGE SCALE GENOMIC DNA]</scope>
    <source>
        <tissue evidence="1">Muscle</tissue>
    </source>
</reference>
<dbReference type="Proteomes" id="UP000314294">
    <property type="component" value="Unassembled WGS sequence"/>
</dbReference>